<evidence type="ECO:0000313" key="9">
    <source>
        <dbReference type="EMBL" id="KAH3729723.1"/>
    </source>
</evidence>
<protein>
    <recommendedName>
        <fullName evidence="8">Fibrinogen C-terminal domain-containing protein</fullName>
    </recommendedName>
</protein>
<dbReference type="InterPro" id="IPR002181">
    <property type="entry name" value="Fibrinogen_a/b/g_C_dom"/>
</dbReference>
<dbReference type="InterPro" id="IPR014716">
    <property type="entry name" value="Fibrinogen_a/b/g_C_1"/>
</dbReference>
<dbReference type="InterPro" id="IPR036056">
    <property type="entry name" value="Fibrinogen-like_C"/>
</dbReference>
<sequence>MELSVFFVIWFGIFSTEVCCFPGNRIEERLSYVEHIVEDIRRELNTEADFRREDIATLYAKLAGSFGLGAKFLDGRLFGNRNSRMHFSDDISTTNDQLNNSMTQFREEAVKIKDQLLLEIKHMEDIYNQKILSQSEEKAPDFRKSSLKVKSLIQSMNTSLDNFTSHVMNYTSTFQNFFDTFAESHENTDKTRTKRPTSCKDVAESGIHTIYHDFKPSGIAVYCEINDNKDWIVIQRRKYGTVDFERSWDEYKAGFGDINGDFWLGNEYIYQLTKFQSRQLRIDMETFEGKKVCAMYNEFGVSSEAGKFTLKVGGYSGDAGDQLAYHNGQMFSTYDADNDKNSGCCACGNEGGWWYNNCWYSRLNGKYYYKHEISTSGGIHWNGLSGTLKYVEIKIH</sequence>
<evidence type="ECO:0000256" key="3">
    <source>
        <dbReference type="ARBA" id="ARBA00022729"/>
    </source>
</evidence>
<feature type="chain" id="PRO_5039065260" description="Fibrinogen C-terminal domain-containing protein" evidence="7">
    <location>
        <begin position="21"/>
        <end position="396"/>
    </location>
</feature>
<dbReference type="Gene3D" id="3.90.215.10">
    <property type="entry name" value="Gamma Fibrinogen, chain A, domain 1"/>
    <property type="match status" value="1"/>
</dbReference>
<dbReference type="PANTHER" id="PTHR47221">
    <property type="entry name" value="FIBRINOGEN ALPHA CHAIN"/>
    <property type="match status" value="1"/>
</dbReference>
<proteinExistence type="predicted"/>
<feature type="signal peptide" evidence="7">
    <location>
        <begin position="1"/>
        <end position="20"/>
    </location>
</feature>
<reference evidence="9" key="1">
    <citation type="journal article" date="2019" name="bioRxiv">
        <title>The Genome of the Zebra Mussel, Dreissena polymorpha: A Resource for Invasive Species Research.</title>
        <authorList>
            <person name="McCartney M.A."/>
            <person name="Auch B."/>
            <person name="Kono T."/>
            <person name="Mallez S."/>
            <person name="Zhang Y."/>
            <person name="Obille A."/>
            <person name="Becker A."/>
            <person name="Abrahante J.E."/>
            <person name="Garbe J."/>
            <person name="Badalamenti J.P."/>
            <person name="Herman A."/>
            <person name="Mangelson H."/>
            <person name="Liachko I."/>
            <person name="Sullivan S."/>
            <person name="Sone E.D."/>
            <person name="Koren S."/>
            <person name="Silverstein K.A.T."/>
            <person name="Beckman K.B."/>
            <person name="Gohl D.M."/>
        </authorList>
    </citation>
    <scope>NUCLEOTIDE SEQUENCE</scope>
    <source>
        <strain evidence="9">Duluth1</strain>
        <tissue evidence="9">Whole animal</tissue>
    </source>
</reference>
<accession>A0A9D4CQF2</accession>
<dbReference type="PROSITE" id="PS00514">
    <property type="entry name" value="FIBRINOGEN_C_1"/>
    <property type="match status" value="1"/>
</dbReference>
<organism evidence="9 10">
    <name type="scientific">Dreissena polymorpha</name>
    <name type="common">Zebra mussel</name>
    <name type="synonym">Mytilus polymorpha</name>
    <dbReference type="NCBI Taxonomy" id="45954"/>
    <lineage>
        <taxon>Eukaryota</taxon>
        <taxon>Metazoa</taxon>
        <taxon>Spiralia</taxon>
        <taxon>Lophotrochozoa</taxon>
        <taxon>Mollusca</taxon>
        <taxon>Bivalvia</taxon>
        <taxon>Autobranchia</taxon>
        <taxon>Heteroconchia</taxon>
        <taxon>Euheterodonta</taxon>
        <taxon>Imparidentia</taxon>
        <taxon>Neoheterodontei</taxon>
        <taxon>Myida</taxon>
        <taxon>Dreissenoidea</taxon>
        <taxon>Dreissenidae</taxon>
        <taxon>Dreissena</taxon>
    </lineage>
</organism>
<gene>
    <name evidence="9" type="ORF">DPMN_055701</name>
</gene>
<dbReference type="SMART" id="SM00186">
    <property type="entry name" value="FBG"/>
    <property type="match status" value="1"/>
</dbReference>
<dbReference type="InterPro" id="IPR037579">
    <property type="entry name" value="FIB_ANG-like"/>
</dbReference>
<dbReference type="CDD" id="cd00087">
    <property type="entry name" value="FReD"/>
    <property type="match status" value="1"/>
</dbReference>
<evidence type="ECO:0000256" key="7">
    <source>
        <dbReference type="SAM" id="SignalP"/>
    </source>
</evidence>
<evidence type="ECO:0000259" key="8">
    <source>
        <dbReference type="PROSITE" id="PS51406"/>
    </source>
</evidence>
<keyword evidence="6" id="KW-0325">Glycoprotein</keyword>
<keyword evidence="10" id="KW-1185">Reference proteome</keyword>
<dbReference type="PANTHER" id="PTHR47221:SF6">
    <property type="entry name" value="FIBRINOGEN ALPHA CHAIN"/>
    <property type="match status" value="1"/>
</dbReference>
<reference evidence="9" key="2">
    <citation type="submission" date="2020-11" db="EMBL/GenBank/DDBJ databases">
        <authorList>
            <person name="McCartney M.A."/>
            <person name="Auch B."/>
            <person name="Kono T."/>
            <person name="Mallez S."/>
            <person name="Becker A."/>
            <person name="Gohl D.M."/>
            <person name="Silverstein K.A.T."/>
            <person name="Koren S."/>
            <person name="Bechman K.B."/>
            <person name="Herman A."/>
            <person name="Abrahante J.E."/>
            <person name="Garbe J."/>
        </authorList>
    </citation>
    <scope>NUCLEOTIDE SEQUENCE</scope>
    <source>
        <strain evidence="9">Duluth1</strain>
        <tissue evidence="9">Whole animal</tissue>
    </source>
</reference>
<dbReference type="Pfam" id="PF00147">
    <property type="entry name" value="Fibrinogen_C"/>
    <property type="match status" value="1"/>
</dbReference>
<dbReference type="GO" id="GO:0005576">
    <property type="term" value="C:extracellular region"/>
    <property type="evidence" value="ECO:0007669"/>
    <property type="project" value="UniProtKB-SubCell"/>
</dbReference>
<keyword evidence="4" id="KW-0175">Coiled coil</keyword>
<dbReference type="Proteomes" id="UP000828390">
    <property type="component" value="Unassembled WGS sequence"/>
</dbReference>
<dbReference type="OrthoDB" id="7735550at2759"/>
<dbReference type="InterPro" id="IPR020837">
    <property type="entry name" value="Fibrinogen_CS"/>
</dbReference>
<evidence type="ECO:0000256" key="2">
    <source>
        <dbReference type="ARBA" id="ARBA00022525"/>
    </source>
</evidence>
<dbReference type="EMBL" id="JAIWYP010000012">
    <property type="protein sequence ID" value="KAH3729723.1"/>
    <property type="molecule type" value="Genomic_DNA"/>
</dbReference>
<evidence type="ECO:0000256" key="5">
    <source>
        <dbReference type="ARBA" id="ARBA00023157"/>
    </source>
</evidence>
<feature type="domain" description="Fibrinogen C-terminal" evidence="8">
    <location>
        <begin position="190"/>
        <end position="396"/>
    </location>
</feature>
<evidence type="ECO:0000313" key="10">
    <source>
        <dbReference type="Proteomes" id="UP000828390"/>
    </source>
</evidence>
<dbReference type="AlphaFoldDB" id="A0A9D4CQF2"/>
<evidence type="ECO:0000256" key="4">
    <source>
        <dbReference type="ARBA" id="ARBA00023054"/>
    </source>
</evidence>
<dbReference type="PROSITE" id="PS51406">
    <property type="entry name" value="FIBRINOGEN_C_2"/>
    <property type="match status" value="1"/>
</dbReference>
<evidence type="ECO:0000256" key="1">
    <source>
        <dbReference type="ARBA" id="ARBA00004613"/>
    </source>
</evidence>
<comment type="caution">
    <text evidence="9">The sequence shown here is derived from an EMBL/GenBank/DDBJ whole genome shotgun (WGS) entry which is preliminary data.</text>
</comment>
<keyword evidence="3 7" id="KW-0732">Signal</keyword>
<comment type="subcellular location">
    <subcellularLocation>
        <location evidence="1">Secreted</location>
    </subcellularLocation>
</comment>
<evidence type="ECO:0000256" key="6">
    <source>
        <dbReference type="ARBA" id="ARBA00023180"/>
    </source>
</evidence>
<keyword evidence="2" id="KW-0964">Secreted</keyword>
<dbReference type="SUPFAM" id="SSF56496">
    <property type="entry name" value="Fibrinogen C-terminal domain-like"/>
    <property type="match status" value="1"/>
</dbReference>
<keyword evidence="5" id="KW-1015">Disulfide bond</keyword>
<name>A0A9D4CQF2_DREPO</name>